<protein>
    <submittedName>
        <fullName evidence="1">Uncharacterized protein</fullName>
    </submittedName>
</protein>
<evidence type="ECO:0000313" key="2">
    <source>
        <dbReference type="Proteomes" id="UP000235965"/>
    </source>
</evidence>
<dbReference type="AlphaFoldDB" id="A0A2J7R002"/>
<dbReference type="InParanoid" id="A0A2J7R002"/>
<keyword evidence="2" id="KW-1185">Reference proteome</keyword>
<organism evidence="1 2">
    <name type="scientific">Cryptotermes secundus</name>
    <dbReference type="NCBI Taxonomy" id="105785"/>
    <lineage>
        <taxon>Eukaryota</taxon>
        <taxon>Metazoa</taxon>
        <taxon>Ecdysozoa</taxon>
        <taxon>Arthropoda</taxon>
        <taxon>Hexapoda</taxon>
        <taxon>Insecta</taxon>
        <taxon>Pterygota</taxon>
        <taxon>Neoptera</taxon>
        <taxon>Polyneoptera</taxon>
        <taxon>Dictyoptera</taxon>
        <taxon>Blattodea</taxon>
        <taxon>Blattoidea</taxon>
        <taxon>Termitoidae</taxon>
        <taxon>Kalotermitidae</taxon>
        <taxon>Cryptotermitinae</taxon>
        <taxon>Cryptotermes</taxon>
    </lineage>
</organism>
<proteinExistence type="predicted"/>
<sequence length="74" mass="8030">MRLSGHVARMGEARNAYRILVGKPEGERLCSTTDLVVKVFTPRLVIFELCSVSLVKEDEVGMACSTNGGGEECI</sequence>
<comment type="caution">
    <text evidence="1">The sequence shown here is derived from an EMBL/GenBank/DDBJ whole genome shotgun (WGS) entry which is preliminary data.</text>
</comment>
<reference evidence="1 2" key="1">
    <citation type="submission" date="2017-12" db="EMBL/GenBank/DDBJ databases">
        <title>Hemimetabolous genomes reveal molecular basis of termite eusociality.</title>
        <authorList>
            <person name="Harrison M.C."/>
            <person name="Jongepier E."/>
            <person name="Robertson H.M."/>
            <person name="Arning N."/>
            <person name="Bitard-Feildel T."/>
            <person name="Chao H."/>
            <person name="Childers C.P."/>
            <person name="Dinh H."/>
            <person name="Doddapaneni H."/>
            <person name="Dugan S."/>
            <person name="Gowin J."/>
            <person name="Greiner C."/>
            <person name="Han Y."/>
            <person name="Hu H."/>
            <person name="Hughes D.S.T."/>
            <person name="Huylmans A.-K."/>
            <person name="Kemena C."/>
            <person name="Kremer L.P.M."/>
            <person name="Lee S.L."/>
            <person name="Lopez-Ezquerra A."/>
            <person name="Mallet L."/>
            <person name="Monroy-Kuhn J.M."/>
            <person name="Moser A."/>
            <person name="Murali S.C."/>
            <person name="Muzny D.M."/>
            <person name="Otani S."/>
            <person name="Piulachs M.-D."/>
            <person name="Poelchau M."/>
            <person name="Qu J."/>
            <person name="Schaub F."/>
            <person name="Wada-Katsumata A."/>
            <person name="Worley K.C."/>
            <person name="Xie Q."/>
            <person name="Ylla G."/>
            <person name="Poulsen M."/>
            <person name="Gibbs R.A."/>
            <person name="Schal C."/>
            <person name="Richards S."/>
            <person name="Belles X."/>
            <person name="Korb J."/>
            <person name="Bornberg-Bauer E."/>
        </authorList>
    </citation>
    <scope>NUCLEOTIDE SEQUENCE [LARGE SCALE GENOMIC DNA]</scope>
    <source>
        <tissue evidence="1">Whole body</tissue>
    </source>
</reference>
<evidence type="ECO:0000313" key="1">
    <source>
        <dbReference type="EMBL" id="PNF34158.1"/>
    </source>
</evidence>
<dbReference type="Proteomes" id="UP000235965">
    <property type="component" value="Unassembled WGS sequence"/>
</dbReference>
<name>A0A2J7R002_9NEOP</name>
<dbReference type="EMBL" id="NEVH01008512">
    <property type="protein sequence ID" value="PNF34158.1"/>
    <property type="molecule type" value="Genomic_DNA"/>
</dbReference>
<accession>A0A2J7R002</accession>
<gene>
    <name evidence="1" type="ORF">B7P43_G18263</name>
</gene>